<dbReference type="AlphaFoldDB" id="A0A4P6JJP9"/>
<feature type="transmembrane region" description="Helical" evidence="1">
    <location>
        <begin position="68"/>
        <end position="85"/>
    </location>
</feature>
<dbReference type="KEGG" id="kbs:EPA93_04330"/>
<evidence type="ECO:0000256" key="1">
    <source>
        <dbReference type="SAM" id="Phobius"/>
    </source>
</evidence>
<feature type="transmembrane region" description="Helical" evidence="1">
    <location>
        <begin position="90"/>
        <end position="112"/>
    </location>
</feature>
<keyword evidence="1" id="KW-1133">Transmembrane helix</keyword>
<accession>A0A4P6JJP9</accession>
<name>A0A4P6JJP9_KTERU</name>
<evidence type="ECO:0000313" key="3">
    <source>
        <dbReference type="Proteomes" id="UP000290365"/>
    </source>
</evidence>
<gene>
    <name evidence="2" type="ORF">EPA93_04330</name>
</gene>
<keyword evidence="1" id="KW-0472">Membrane</keyword>
<dbReference type="RefSeq" id="WP_129885862.1">
    <property type="nucleotide sequence ID" value="NZ_CP035758.1"/>
</dbReference>
<dbReference type="Proteomes" id="UP000290365">
    <property type="component" value="Chromosome"/>
</dbReference>
<reference evidence="2 3" key="1">
    <citation type="submission" date="2019-01" db="EMBL/GenBank/DDBJ databases">
        <title>Ktedonosporobacter rubrisoli SCAWS-G2.</title>
        <authorList>
            <person name="Huang Y."/>
            <person name="Yan B."/>
        </authorList>
    </citation>
    <scope>NUCLEOTIDE SEQUENCE [LARGE SCALE GENOMIC DNA]</scope>
    <source>
        <strain evidence="2 3">SCAWS-G2</strain>
    </source>
</reference>
<keyword evidence="1" id="KW-0812">Transmembrane</keyword>
<organism evidence="2 3">
    <name type="scientific">Ktedonosporobacter rubrisoli</name>
    <dbReference type="NCBI Taxonomy" id="2509675"/>
    <lineage>
        <taxon>Bacteria</taxon>
        <taxon>Bacillati</taxon>
        <taxon>Chloroflexota</taxon>
        <taxon>Ktedonobacteria</taxon>
        <taxon>Ktedonobacterales</taxon>
        <taxon>Ktedonosporobacteraceae</taxon>
        <taxon>Ktedonosporobacter</taxon>
    </lineage>
</organism>
<sequence length="156" mass="16714">MNQSQANDYIDISSPYEEANLPYLPQQKQAIQRHRSPADGATINSSSALPEIEPWATKNSYTPQGVKVLFGVGLGILLGMAFGLVSQQSILLCAVVGALGIGGLVILIPLSLYEQHDPLVANLFSHLLDGCLFYALLLIVSLSTIGTLLLWPALVL</sequence>
<protein>
    <submittedName>
        <fullName evidence="2">Uncharacterized protein</fullName>
    </submittedName>
</protein>
<evidence type="ECO:0000313" key="2">
    <source>
        <dbReference type="EMBL" id="QBD75263.1"/>
    </source>
</evidence>
<keyword evidence="3" id="KW-1185">Reference proteome</keyword>
<feature type="transmembrane region" description="Helical" evidence="1">
    <location>
        <begin position="132"/>
        <end position="154"/>
    </location>
</feature>
<dbReference type="EMBL" id="CP035758">
    <property type="protein sequence ID" value="QBD75263.1"/>
    <property type="molecule type" value="Genomic_DNA"/>
</dbReference>
<proteinExistence type="predicted"/>